<evidence type="ECO:0000313" key="2">
    <source>
        <dbReference type="EMBL" id="GBP52542.1"/>
    </source>
</evidence>
<protein>
    <submittedName>
        <fullName evidence="2">Uncharacterized protein</fullName>
    </submittedName>
</protein>
<organism evidence="2 3">
    <name type="scientific">Eumeta variegata</name>
    <name type="common">Bagworm moth</name>
    <name type="synonym">Eumeta japonica</name>
    <dbReference type="NCBI Taxonomy" id="151549"/>
    <lineage>
        <taxon>Eukaryota</taxon>
        <taxon>Metazoa</taxon>
        <taxon>Ecdysozoa</taxon>
        <taxon>Arthropoda</taxon>
        <taxon>Hexapoda</taxon>
        <taxon>Insecta</taxon>
        <taxon>Pterygota</taxon>
        <taxon>Neoptera</taxon>
        <taxon>Endopterygota</taxon>
        <taxon>Lepidoptera</taxon>
        <taxon>Glossata</taxon>
        <taxon>Ditrysia</taxon>
        <taxon>Tineoidea</taxon>
        <taxon>Psychidae</taxon>
        <taxon>Oiketicinae</taxon>
        <taxon>Eumeta</taxon>
    </lineage>
</organism>
<reference evidence="2 3" key="1">
    <citation type="journal article" date="2019" name="Commun. Biol.">
        <title>The bagworm genome reveals a unique fibroin gene that provides high tensile strength.</title>
        <authorList>
            <person name="Kono N."/>
            <person name="Nakamura H."/>
            <person name="Ohtoshi R."/>
            <person name="Tomita M."/>
            <person name="Numata K."/>
            <person name="Arakawa K."/>
        </authorList>
    </citation>
    <scope>NUCLEOTIDE SEQUENCE [LARGE SCALE GENOMIC DNA]</scope>
</reference>
<feature type="region of interest" description="Disordered" evidence="1">
    <location>
        <begin position="27"/>
        <end position="55"/>
    </location>
</feature>
<dbReference type="AlphaFoldDB" id="A0A4C1WPU2"/>
<keyword evidence="3" id="KW-1185">Reference proteome</keyword>
<sequence length="208" mass="23001">MDIEWFSSSFISIDLIVNPNPNFAFDNNSNSTSDSDPSHAAESNVDTELDFDPSTFGRVPPSAGKTFEEPLGTLYRQSTMYWWWVVSLRVGVVGGLRGPGPGWQTPPRLFDKSDTDRNESISISELNCLRSRFAHRTVLPQRKNCETATSRLIRCRGRGARGGVAHTKSPVRLSPPRRHICIIACAQPSGFGPPLNREIDSLGNSSPR</sequence>
<proteinExistence type="predicted"/>
<accession>A0A4C1WPU2</accession>
<comment type="caution">
    <text evidence="2">The sequence shown here is derived from an EMBL/GenBank/DDBJ whole genome shotgun (WGS) entry which is preliminary data.</text>
</comment>
<evidence type="ECO:0000256" key="1">
    <source>
        <dbReference type="SAM" id="MobiDB-lite"/>
    </source>
</evidence>
<gene>
    <name evidence="2" type="ORF">EVAR_39065_1</name>
</gene>
<name>A0A4C1WPU2_EUMVA</name>
<dbReference type="Proteomes" id="UP000299102">
    <property type="component" value="Unassembled WGS sequence"/>
</dbReference>
<dbReference type="EMBL" id="BGZK01000605">
    <property type="protein sequence ID" value="GBP52542.1"/>
    <property type="molecule type" value="Genomic_DNA"/>
</dbReference>
<evidence type="ECO:0000313" key="3">
    <source>
        <dbReference type="Proteomes" id="UP000299102"/>
    </source>
</evidence>